<dbReference type="Gene3D" id="1.10.101.10">
    <property type="entry name" value="PGBD-like superfamily/PGBD"/>
    <property type="match status" value="1"/>
</dbReference>
<protein>
    <submittedName>
        <fullName evidence="9">L,D-transpeptidase family protein</fullName>
    </submittedName>
</protein>
<comment type="caution">
    <text evidence="9">The sequence shown here is derived from an EMBL/GenBank/DDBJ whole genome shotgun (WGS) entry which is preliminary data.</text>
</comment>
<feature type="active site" description="Proton donor/acceptor" evidence="7">
    <location>
        <position position="453"/>
    </location>
</feature>
<dbReference type="Pfam" id="PF03734">
    <property type="entry name" value="YkuD"/>
    <property type="match status" value="1"/>
</dbReference>
<dbReference type="RefSeq" id="WP_092053694.1">
    <property type="nucleotide sequence ID" value="NZ_FOJJ01000002.1"/>
</dbReference>
<dbReference type="GO" id="GO:0008360">
    <property type="term" value="P:regulation of cell shape"/>
    <property type="evidence" value="ECO:0007669"/>
    <property type="project" value="UniProtKB-UniRule"/>
</dbReference>
<dbReference type="GO" id="GO:0009252">
    <property type="term" value="P:peptidoglycan biosynthetic process"/>
    <property type="evidence" value="ECO:0007669"/>
    <property type="project" value="UniProtKB-UniPathway"/>
</dbReference>
<evidence type="ECO:0000256" key="5">
    <source>
        <dbReference type="ARBA" id="ARBA00022984"/>
    </source>
</evidence>
<dbReference type="SUPFAM" id="SSF47090">
    <property type="entry name" value="PGBD-like"/>
    <property type="match status" value="1"/>
</dbReference>
<dbReference type="InterPro" id="IPR052905">
    <property type="entry name" value="LD-transpeptidase_YkuD-like"/>
</dbReference>
<evidence type="ECO:0000256" key="1">
    <source>
        <dbReference type="ARBA" id="ARBA00004752"/>
    </source>
</evidence>
<dbReference type="GO" id="GO:0071555">
    <property type="term" value="P:cell wall organization"/>
    <property type="evidence" value="ECO:0007669"/>
    <property type="project" value="UniProtKB-UniRule"/>
</dbReference>
<reference evidence="9 10" key="1">
    <citation type="submission" date="2019-07" db="EMBL/GenBank/DDBJ databases">
        <title>Insights of Desulfuromonas acetexigens electromicrobiology.</title>
        <authorList>
            <person name="Katuri K."/>
            <person name="Sapireddy V."/>
            <person name="Shaw D.R."/>
            <person name="Saikaly P."/>
        </authorList>
    </citation>
    <scope>NUCLEOTIDE SEQUENCE [LARGE SCALE GENOMIC DNA]</scope>
    <source>
        <strain evidence="9 10">2873</strain>
    </source>
</reference>
<dbReference type="InterPro" id="IPR005490">
    <property type="entry name" value="LD_TPept_cat_dom"/>
</dbReference>
<name>A0A550J8H1_9BACT</name>
<comment type="pathway">
    <text evidence="1 7">Cell wall biogenesis; peptidoglycan biosynthesis.</text>
</comment>
<keyword evidence="5 7" id="KW-0573">Peptidoglycan synthesis</keyword>
<organism evidence="9 10">
    <name type="scientific">Trichloromonas acetexigens</name>
    <dbReference type="NCBI Taxonomy" id="38815"/>
    <lineage>
        <taxon>Bacteria</taxon>
        <taxon>Pseudomonadati</taxon>
        <taxon>Thermodesulfobacteriota</taxon>
        <taxon>Desulfuromonadia</taxon>
        <taxon>Desulfuromonadales</taxon>
        <taxon>Trichloromonadaceae</taxon>
        <taxon>Trichloromonas</taxon>
    </lineage>
</organism>
<dbReference type="OrthoDB" id="9778545at2"/>
<gene>
    <name evidence="9" type="ORF">FL622_13450</name>
</gene>
<dbReference type="UniPathway" id="UPA00219"/>
<evidence type="ECO:0000256" key="6">
    <source>
        <dbReference type="ARBA" id="ARBA00023316"/>
    </source>
</evidence>
<dbReference type="Pfam" id="PF20142">
    <property type="entry name" value="Scaffold"/>
    <property type="match status" value="1"/>
</dbReference>
<dbReference type="EMBL" id="VJVV01000010">
    <property type="protein sequence ID" value="TRO79540.1"/>
    <property type="molecule type" value="Genomic_DNA"/>
</dbReference>
<dbReference type="Gene3D" id="2.40.440.10">
    <property type="entry name" value="L,D-transpeptidase catalytic domain-like"/>
    <property type="match status" value="1"/>
</dbReference>
<evidence type="ECO:0000256" key="4">
    <source>
        <dbReference type="ARBA" id="ARBA00022960"/>
    </source>
</evidence>
<feature type="active site" description="Nucleophile" evidence="7">
    <location>
        <position position="472"/>
    </location>
</feature>
<dbReference type="CDD" id="cd16913">
    <property type="entry name" value="YkuD_like"/>
    <property type="match status" value="1"/>
</dbReference>
<dbReference type="Proteomes" id="UP000317155">
    <property type="component" value="Unassembled WGS sequence"/>
</dbReference>
<dbReference type="InterPro" id="IPR036365">
    <property type="entry name" value="PGBD-like_sf"/>
</dbReference>
<dbReference type="InterPro" id="IPR036366">
    <property type="entry name" value="PGBDSf"/>
</dbReference>
<keyword evidence="3" id="KW-0808">Transferase</keyword>
<comment type="similarity">
    <text evidence="2">Belongs to the YkuD family.</text>
</comment>
<dbReference type="PROSITE" id="PS52029">
    <property type="entry name" value="LD_TPASE"/>
    <property type="match status" value="1"/>
</dbReference>
<evidence type="ECO:0000256" key="7">
    <source>
        <dbReference type="PROSITE-ProRule" id="PRU01373"/>
    </source>
</evidence>
<dbReference type="PANTHER" id="PTHR41533">
    <property type="entry name" value="L,D-TRANSPEPTIDASE HI_1667-RELATED"/>
    <property type="match status" value="1"/>
</dbReference>
<dbReference type="PANTHER" id="PTHR41533:SF2">
    <property type="entry name" value="BLR7131 PROTEIN"/>
    <property type="match status" value="1"/>
</dbReference>
<keyword evidence="10" id="KW-1185">Reference proteome</keyword>
<dbReference type="GO" id="GO:0004180">
    <property type="term" value="F:carboxypeptidase activity"/>
    <property type="evidence" value="ECO:0007669"/>
    <property type="project" value="UniProtKB-ARBA"/>
</dbReference>
<dbReference type="SUPFAM" id="SSF141523">
    <property type="entry name" value="L,D-transpeptidase catalytic domain-like"/>
    <property type="match status" value="1"/>
</dbReference>
<dbReference type="Pfam" id="PF01471">
    <property type="entry name" value="PG_binding_1"/>
    <property type="match status" value="1"/>
</dbReference>
<evidence type="ECO:0000313" key="10">
    <source>
        <dbReference type="Proteomes" id="UP000317155"/>
    </source>
</evidence>
<accession>A0A550J8H1</accession>
<keyword evidence="4 7" id="KW-0133">Cell shape</keyword>
<dbReference type="InterPro" id="IPR045380">
    <property type="entry name" value="LD_TPept_scaffold_dom"/>
</dbReference>
<feature type="domain" description="L,D-TPase catalytic" evidence="8">
    <location>
        <begin position="319"/>
        <end position="499"/>
    </location>
</feature>
<dbReference type="InterPro" id="IPR002477">
    <property type="entry name" value="Peptidoglycan-bd-like"/>
</dbReference>
<evidence type="ECO:0000259" key="8">
    <source>
        <dbReference type="PROSITE" id="PS52029"/>
    </source>
</evidence>
<dbReference type="AlphaFoldDB" id="A0A550J8H1"/>
<evidence type="ECO:0000256" key="3">
    <source>
        <dbReference type="ARBA" id="ARBA00022679"/>
    </source>
</evidence>
<evidence type="ECO:0000313" key="9">
    <source>
        <dbReference type="EMBL" id="TRO79540.1"/>
    </source>
</evidence>
<keyword evidence="6 7" id="KW-0961">Cell wall biogenesis/degradation</keyword>
<dbReference type="GO" id="GO:0016740">
    <property type="term" value="F:transferase activity"/>
    <property type="evidence" value="ECO:0007669"/>
    <property type="project" value="UniProtKB-KW"/>
</dbReference>
<sequence>MRLVVVLLFFFVVLFGFSPIPSHAFSLAEQVQGELVTLLEPVRATERLILASGEVRLEPSIPDFYARRQGVPLWVGNHGPLPQARILLDALRESSAEGLCPEDYHTEEIAELLALAEAMPRHGMLCEPCMMARLELLLTDAFLVYARDHLVGRMAFAHLREAPELGDNETDPALLLEESLRGNRFAETLAALVPKDPGYIRLMEQLEIYRGLATAGGWPKVEPGETLRPGMRHDRVRQIKERLQATSARVWPENEPDDLLAGELLQAVRDFQALLGLEVDGVVGPATLAELNVSVEERVRQIEWNLERWRWLPKPAPSRYLEVNIADFTMKVVDEGKTVMDMAVIVGTGYRKTPVFFGTMTYLELAPYWHVPPTILREDKLPLIRSNPGYLAQKNFEIVSWNNSAATIDPAGIDWSTVTANNFPGALRQKPGPWNPLGRVKFMFPNRLAIYLHDTSARHLFKRRVRLFSSGCIRVERPFELAHYLLEPQGWTEEELETAMNQRIPRQVSLREPLPIRILYWTAWVDDAGVMQFRPDYYQRDQDMQTALDLWRYRN</sequence>
<evidence type="ECO:0000256" key="2">
    <source>
        <dbReference type="ARBA" id="ARBA00005992"/>
    </source>
</evidence>
<dbReference type="InterPro" id="IPR038063">
    <property type="entry name" value="Transpep_catalytic_dom"/>
</dbReference>
<proteinExistence type="inferred from homology"/>